<feature type="active site" evidence="5 6">
    <location>
        <position position="198"/>
    </location>
</feature>
<dbReference type="PIRSF" id="PIRSF000876">
    <property type="entry name" value="RR_chemtxs_CheB"/>
    <property type="match status" value="1"/>
</dbReference>
<comment type="domain">
    <text evidence="5">Contains a C-terminal catalytic domain, and an N-terminal region which modulates catalytic activity.</text>
</comment>
<dbReference type="InterPro" id="IPR011006">
    <property type="entry name" value="CheY-like_superfamily"/>
</dbReference>
<dbReference type="PANTHER" id="PTHR42872">
    <property type="entry name" value="PROTEIN-GLUTAMATE METHYLESTERASE/PROTEIN-GLUTAMINE GLUTAMINASE"/>
    <property type="match status" value="1"/>
</dbReference>
<feature type="active site" evidence="5 6">
    <location>
        <position position="295"/>
    </location>
</feature>
<evidence type="ECO:0000256" key="7">
    <source>
        <dbReference type="PROSITE-ProRule" id="PRU00169"/>
    </source>
</evidence>
<name>A0A0T5XCF9_9BACT</name>
<evidence type="ECO:0000313" key="10">
    <source>
        <dbReference type="EMBL" id="KRT35630.1"/>
    </source>
</evidence>
<dbReference type="NCBIfam" id="NF001965">
    <property type="entry name" value="PRK00742.1"/>
    <property type="match status" value="1"/>
</dbReference>
<dbReference type="Pfam" id="PF01339">
    <property type="entry name" value="CheB_methylest"/>
    <property type="match status" value="1"/>
</dbReference>
<dbReference type="Gene3D" id="3.40.50.2300">
    <property type="match status" value="1"/>
</dbReference>
<evidence type="ECO:0000259" key="9">
    <source>
        <dbReference type="PROSITE" id="PS50122"/>
    </source>
</evidence>
<feature type="domain" description="CheB-type methylesterase" evidence="9">
    <location>
        <begin position="164"/>
        <end position="352"/>
    </location>
</feature>
<comment type="catalytic activity">
    <reaction evidence="4 5">
        <text>[protein]-L-glutamate 5-O-methyl ester + H2O = L-glutamyl-[protein] + methanol + H(+)</text>
        <dbReference type="Rhea" id="RHEA:23236"/>
        <dbReference type="Rhea" id="RHEA-COMP:10208"/>
        <dbReference type="Rhea" id="RHEA-COMP:10311"/>
        <dbReference type="ChEBI" id="CHEBI:15377"/>
        <dbReference type="ChEBI" id="CHEBI:15378"/>
        <dbReference type="ChEBI" id="CHEBI:17790"/>
        <dbReference type="ChEBI" id="CHEBI:29973"/>
        <dbReference type="ChEBI" id="CHEBI:82795"/>
        <dbReference type="EC" id="3.1.1.61"/>
    </reaction>
</comment>
<dbReference type="GO" id="GO:0000156">
    <property type="term" value="F:phosphorelay response regulator activity"/>
    <property type="evidence" value="ECO:0007669"/>
    <property type="project" value="InterPro"/>
</dbReference>
<keyword evidence="11" id="KW-1185">Reference proteome</keyword>
<dbReference type="eggNOG" id="COG2201">
    <property type="taxonomic scope" value="Bacteria"/>
</dbReference>
<reference evidence="11" key="1">
    <citation type="submission" date="2012-09" db="EMBL/GenBank/DDBJ databases">
        <authorList>
            <person name="Weinstock G."/>
            <person name="Sodergren E."/>
            <person name="Clifton S."/>
            <person name="Fulton L."/>
            <person name="Fulton B."/>
            <person name="Courtney L."/>
            <person name="Fronick C."/>
            <person name="Harrison M."/>
            <person name="Strong C."/>
            <person name="Farmer C."/>
            <person name="Delehaunty K."/>
            <person name="Markovic C."/>
            <person name="Hall O."/>
            <person name="Minx P."/>
            <person name="Tomlinson C."/>
            <person name="Mitreva M."/>
            <person name="Nelson J."/>
            <person name="Hou S."/>
            <person name="Wollam A."/>
            <person name="Pepin K.H."/>
            <person name="Johnson M."/>
            <person name="Bhonagiri V."/>
            <person name="Nash W.E."/>
            <person name="Suruliraj S."/>
            <person name="Warren W."/>
            <person name="Chinwalla A."/>
            <person name="Mardis E.R."/>
            <person name="Wilson R.K."/>
        </authorList>
    </citation>
    <scope>NUCLEOTIDE SEQUENCE [LARGE SCALE GENOMIC DNA]</scope>
    <source>
        <strain evidence="11">OS1</strain>
    </source>
</reference>
<dbReference type="CDD" id="cd17541">
    <property type="entry name" value="REC_CheB-like"/>
    <property type="match status" value="1"/>
</dbReference>
<dbReference type="AlphaFoldDB" id="A0A0T5XCF9"/>
<keyword evidence="2 5" id="KW-0145">Chemotaxis</keyword>
<dbReference type="GO" id="GO:0008984">
    <property type="term" value="F:protein-glutamate methylesterase activity"/>
    <property type="evidence" value="ECO:0007669"/>
    <property type="project" value="UniProtKB-UniRule"/>
</dbReference>
<comment type="function">
    <text evidence="5">Involved in chemotaxis. Part of a chemotaxis signal transduction system that modulates chemotaxis in response to various stimuli. Catalyzes the demethylation of specific methylglutamate residues introduced into the chemoreceptors (methyl-accepting chemotaxis proteins or MCP) by CheR. Also mediates the irreversible deamidation of specific glutamine residues to glutamic acid.</text>
</comment>
<dbReference type="SUPFAM" id="SSF52172">
    <property type="entry name" value="CheY-like"/>
    <property type="match status" value="1"/>
</dbReference>
<dbReference type="GO" id="GO:0050568">
    <property type="term" value="F:protein-glutamine glutaminase activity"/>
    <property type="evidence" value="ECO:0007669"/>
    <property type="project" value="UniProtKB-UniRule"/>
</dbReference>
<dbReference type="Gene3D" id="3.40.50.180">
    <property type="entry name" value="Methylesterase CheB, C-terminal domain"/>
    <property type="match status" value="1"/>
</dbReference>
<evidence type="ECO:0000256" key="6">
    <source>
        <dbReference type="PROSITE-ProRule" id="PRU00050"/>
    </source>
</evidence>
<comment type="caution">
    <text evidence="10">The sequence shown here is derived from an EMBL/GenBank/DDBJ whole genome shotgun (WGS) entry which is preliminary data.</text>
</comment>
<proteinExistence type="inferred from homology"/>
<dbReference type="EMBL" id="ACJX03000001">
    <property type="protein sequence ID" value="KRT35630.1"/>
    <property type="molecule type" value="Genomic_DNA"/>
</dbReference>
<feature type="active site" evidence="5 6">
    <location>
        <position position="171"/>
    </location>
</feature>
<keyword evidence="3 5" id="KW-0378">Hydrolase</keyword>
<dbReference type="PROSITE" id="PS50110">
    <property type="entry name" value="RESPONSE_REGULATORY"/>
    <property type="match status" value="1"/>
</dbReference>
<comment type="subcellular location">
    <subcellularLocation>
        <location evidence="5">Cytoplasm</location>
    </subcellularLocation>
</comment>
<protein>
    <recommendedName>
        <fullName evidence="5">Protein-glutamate methylesterase/protein-glutamine glutaminase</fullName>
        <ecNumber evidence="5">3.1.1.61</ecNumber>
        <ecNumber evidence="5">3.5.1.44</ecNumber>
    </recommendedName>
</protein>
<accession>A0A0T5XCF9</accession>
<dbReference type="InterPro" id="IPR001789">
    <property type="entry name" value="Sig_transdc_resp-reg_receiver"/>
</dbReference>
<evidence type="ECO:0000256" key="5">
    <source>
        <dbReference type="HAMAP-Rule" id="MF_00099"/>
    </source>
</evidence>
<evidence type="ECO:0000259" key="8">
    <source>
        <dbReference type="PROSITE" id="PS50110"/>
    </source>
</evidence>
<dbReference type="PROSITE" id="PS50122">
    <property type="entry name" value="CHEB"/>
    <property type="match status" value="1"/>
</dbReference>
<feature type="modified residue" description="4-aspartylphosphate" evidence="5 7">
    <location>
        <position position="60"/>
    </location>
</feature>
<dbReference type="InterPro" id="IPR000673">
    <property type="entry name" value="Sig_transdc_resp-reg_Me-estase"/>
</dbReference>
<dbReference type="InterPro" id="IPR008248">
    <property type="entry name" value="CheB-like"/>
</dbReference>
<dbReference type="SMART" id="SM00448">
    <property type="entry name" value="REC"/>
    <property type="match status" value="1"/>
</dbReference>
<comment type="PTM">
    <text evidence="5">Phosphorylated by CheA. Phosphorylation of the N-terminal regulatory domain activates the methylesterase activity.</text>
</comment>
<dbReference type="EC" id="3.1.1.61" evidence="5"/>
<evidence type="ECO:0000256" key="1">
    <source>
        <dbReference type="ARBA" id="ARBA00022490"/>
    </source>
</evidence>
<dbReference type="HAMAP" id="MF_00099">
    <property type="entry name" value="CheB_chemtxs"/>
    <property type="match status" value="1"/>
</dbReference>
<organism evidence="10 11">
    <name type="scientific">Acetomicrobium hydrogeniformans ATCC BAA-1850</name>
    <dbReference type="NCBI Taxonomy" id="592015"/>
    <lineage>
        <taxon>Bacteria</taxon>
        <taxon>Thermotogati</taxon>
        <taxon>Synergistota</taxon>
        <taxon>Synergistia</taxon>
        <taxon>Synergistales</taxon>
        <taxon>Acetomicrobiaceae</taxon>
        <taxon>Acetomicrobium</taxon>
    </lineage>
</organism>
<dbReference type="GO" id="GO:0006935">
    <property type="term" value="P:chemotaxis"/>
    <property type="evidence" value="ECO:0007669"/>
    <property type="project" value="UniProtKB-UniRule"/>
</dbReference>
<feature type="domain" description="Response regulatory" evidence="8">
    <location>
        <begin position="9"/>
        <end position="126"/>
    </location>
</feature>
<dbReference type="EC" id="3.5.1.44" evidence="5"/>
<dbReference type="PANTHER" id="PTHR42872:SF6">
    <property type="entry name" value="PROTEIN-GLUTAMATE METHYLESTERASE_PROTEIN-GLUTAMINE GLUTAMINASE"/>
    <property type="match status" value="1"/>
</dbReference>
<dbReference type="Proteomes" id="UP000005273">
    <property type="component" value="Unassembled WGS sequence"/>
</dbReference>
<keyword evidence="1 5" id="KW-0963">Cytoplasm</keyword>
<dbReference type="STRING" id="592015.HMPREF1705_02869"/>
<keyword evidence="5 7" id="KW-0597">Phosphoprotein</keyword>
<sequence>MSFTTRQVKVLVVDGSAFMRKIISDILEEDPKIKVIDRARDGKEAVEKILKLDPDVITLDVEMPGMDGLAALKEIMRLKPTPVVMVSSLTRKGADTTMKALALGAVDFVAKPSGAISLDMKDVAQELREKVLIAASASVEKLIGIALPTKEPVRPIQIKRKNIEVVAIAASTGGPRAIQDILGNVKTTSIAPIVIVQHMPAGFTKSFAERLNEISILEVLEGYDNLQLKPGMVVIAPGGSHLIVEYDRAKQLICRLSDMPPLHSVKPAADLLFLSVADIVGDTSLGIILTGMGRDGAEGAKAIRQRGGYVIAESSDTCVIYGMPKVAVEQGAVDEVLPLHAISIRIEELAAR</sequence>
<dbReference type="GO" id="GO:0005737">
    <property type="term" value="C:cytoplasm"/>
    <property type="evidence" value="ECO:0007669"/>
    <property type="project" value="UniProtKB-SubCell"/>
</dbReference>
<evidence type="ECO:0000256" key="3">
    <source>
        <dbReference type="ARBA" id="ARBA00022801"/>
    </source>
</evidence>
<dbReference type="SUPFAM" id="SSF52738">
    <property type="entry name" value="Methylesterase CheB, C-terminal domain"/>
    <property type="match status" value="1"/>
</dbReference>
<evidence type="ECO:0000313" key="11">
    <source>
        <dbReference type="Proteomes" id="UP000005273"/>
    </source>
</evidence>
<comment type="similarity">
    <text evidence="5">Belongs to the CheB family.</text>
</comment>
<evidence type="ECO:0000256" key="2">
    <source>
        <dbReference type="ARBA" id="ARBA00022500"/>
    </source>
</evidence>
<dbReference type="Pfam" id="PF00072">
    <property type="entry name" value="Response_reg"/>
    <property type="match status" value="1"/>
</dbReference>
<comment type="catalytic activity">
    <reaction evidence="5">
        <text>L-glutaminyl-[protein] + H2O = L-glutamyl-[protein] + NH4(+)</text>
        <dbReference type="Rhea" id="RHEA:16441"/>
        <dbReference type="Rhea" id="RHEA-COMP:10207"/>
        <dbReference type="Rhea" id="RHEA-COMP:10208"/>
        <dbReference type="ChEBI" id="CHEBI:15377"/>
        <dbReference type="ChEBI" id="CHEBI:28938"/>
        <dbReference type="ChEBI" id="CHEBI:29973"/>
        <dbReference type="ChEBI" id="CHEBI:30011"/>
        <dbReference type="EC" id="3.5.1.44"/>
    </reaction>
</comment>
<gene>
    <name evidence="5" type="primary">cheB</name>
    <name evidence="10" type="ORF">HMPREF1705_02869</name>
</gene>
<dbReference type="InterPro" id="IPR035909">
    <property type="entry name" value="CheB_C"/>
</dbReference>
<evidence type="ECO:0000256" key="4">
    <source>
        <dbReference type="ARBA" id="ARBA00048267"/>
    </source>
</evidence>
<dbReference type="CDD" id="cd16432">
    <property type="entry name" value="CheB_Rec"/>
    <property type="match status" value="1"/>
</dbReference>